<organism evidence="6 7">
    <name type="scientific">Bradyrhizobium frederickii</name>
    <dbReference type="NCBI Taxonomy" id="2560054"/>
    <lineage>
        <taxon>Bacteria</taxon>
        <taxon>Pseudomonadati</taxon>
        <taxon>Pseudomonadota</taxon>
        <taxon>Alphaproteobacteria</taxon>
        <taxon>Hyphomicrobiales</taxon>
        <taxon>Nitrobacteraceae</taxon>
        <taxon>Bradyrhizobium</taxon>
    </lineage>
</organism>
<keyword evidence="2" id="KW-0238">DNA-binding</keyword>
<dbReference type="Gene3D" id="2.60.120.10">
    <property type="entry name" value="Jelly Rolls"/>
    <property type="match status" value="1"/>
</dbReference>
<dbReference type="Pfam" id="PF00027">
    <property type="entry name" value="cNMP_binding"/>
    <property type="match status" value="1"/>
</dbReference>
<dbReference type="InterPro" id="IPR012318">
    <property type="entry name" value="HTH_CRP"/>
</dbReference>
<dbReference type="InterPro" id="IPR018490">
    <property type="entry name" value="cNMP-bd_dom_sf"/>
</dbReference>
<accession>A0A4Y9L9R5</accession>
<dbReference type="AlphaFoldDB" id="A0A4Y9L9R5"/>
<dbReference type="InterPro" id="IPR000595">
    <property type="entry name" value="cNMP-bd_dom"/>
</dbReference>
<name>A0A4Y9L9R5_9BRAD</name>
<dbReference type="GO" id="GO:0006355">
    <property type="term" value="P:regulation of DNA-templated transcription"/>
    <property type="evidence" value="ECO:0007669"/>
    <property type="project" value="InterPro"/>
</dbReference>
<gene>
    <name evidence="6" type="ORF">E4K66_15150</name>
</gene>
<evidence type="ECO:0000259" key="5">
    <source>
        <dbReference type="PROSITE" id="PS51063"/>
    </source>
</evidence>
<dbReference type="InterPro" id="IPR014710">
    <property type="entry name" value="RmlC-like_jellyroll"/>
</dbReference>
<dbReference type="Pfam" id="PF13545">
    <property type="entry name" value="HTH_Crp_2"/>
    <property type="match status" value="1"/>
</dbReference>
<keyword evidence="1" id="KW-0805">Transcription regulation</keyword>
<dbReference type="SMART" id="SM00100">
    <property type="entry name" value="cNMP"/>
    <property type="match status" value="1"/>
</dbReference>
<comment type="caution">
    <text evidence="6">The sequence shown here is derived from an EMBL/GenBank/DDBJ whole genome shotgun (WGS) entry which is preliminary data.</text>
</comment>
<protein>
    <submittedName>
        <fullName evidence="6">Crp/Fnr family transcriptional regulator</fullName>
    </submittedName>
</protein>
<dbReference type="SUPFAM" id="SSF51206">
    <property type="entry name" value="cAMP-binding domain-like"/>
    <property type="match status" value="1"/>
</dbReference>
<dbReference type="RefSeq" id="WP_135169471.1">
    <property type="nucleotide sequence ID" value="NZ_SPQU01000006.1"/>
</dbReference>
<evidence type="ECO:0000259" key="4">
    <source>
        <dbReference type="PROSITE" id="PS50042"/>
    </source>
</evidence>
<keyword evidence="3" id="KW-0804">Transcription</keyword>
<evidence type="ECO:0000256" key="2">
    <source>
        <dbReference type="ARBA" id="ARBA00023125"/>
    </source>
</evidence>
<dbReference type="GO" id="GO:0003677">
    <property type="term" value="F:DNA binding"/>
    <property type="evidence" value="ECO:0007669"/>
    <property type="project" value="UniProtKB-KW"/>
</dbReference>
<keyword evidence="7" id="KW-1185">Reference proteome</keyword>
<proteinExistence type="predicted"/>
<dbReference type="InterPro" id="IPR036390">
    <property type="entry name" value="WH_DNA-bd_sf"/>
</dbReference>
<dbReference type="EMBL" id="SPQU01000006">
    <property type="protein sequence ID" value="TFV38713.1"/>
    <property type="molecule type" value="Genomic_DNA"/>
</dbReference>
<dbReference type="Gene3D" id="1.10.10.10">
    <property type="entry name" value="Winged helix-like DNA-binding domain superfamily/Winged helix DNA-binding domain"/>
    <property type="match status" value="1"/>
</dbReference>
<dbReference type="Proteomes" id="UP000298225">
    <property type="component" value="Unassembled WGS sequence"/>
</dbReference>
<dbReference type="PROSITE" id="PS50042">
    <property type="entry name" value="CNMP_BINDING_3"/>
    <property type="match status" value="1"/>
</dbReference>
<feature type="domain" description="Cyclic nucleotide-binding" evidence="4">
    <location>
        <begin position="12"/>
        <end position="56"/>
    </location>
</feature>
<dbReference type="OrthoDB" id="7584044at2"/>
<reference evidence="6 7" key="1">
    <citation type="submission" date="2019-03" db="EMBL/GenBank/DDBJ databases">
        <title>Bradyrhizobium strains diversity isolated from Chamaecrista fasciculata.</title>
        <authorList>
            <person name="Urquiaga M.C.O."/>
            <person name="Hungria M."/>
            <person name="Delamuta J.R.M."/>
        </authorList>
    </citation>
    <scope>NUCLEOTIDE SEQUENCE [LARGE SCALE GENOMIC DNA]</scope>
    <source>
        <strain evidence="6 7">CNPSo 3424</strain>
    </source>
</reference>
<dbReference type="InterPro" id="IPR036388">
    <property type="entry name" value="WH-like_DNA-bd_sf"/>
</dbReference>
<dbReference type="SMART" id="SM00419">
    <property type="entry name" value="HTH_CRP"/>
    <property type="match status" value="1"/>
</dbReference>
<evidence type="ECO:0000256" key="1">
    <source>
        <dbReference type="ARBA" id="ARBA00023015"/>
    </source>
</evidence>
<dbReference type="CDD" id="cd00038">
    <property type="entry name" value="CAP_ED"/>
    <property type="match status" value="1"/>
</dbReference>
<feature type="domain" description="HTH crp-type" evidence="5">
    <location>
        <begin position="145"/>
        <end position="219"/>
    </location>
</feature>
<evidence type="ECO:0000313" key="6">
    <source>
        <dbReference type="EMBL" id="TFV38713.1"/>
    </source>
</evidence>
<evidence type="ECO:0000256" key="3">
    <source>
        <dbReference type="ARBA" id="ARBA00023163"/>
    </source>
</evidence>
<evidence type="ECO:0000313" key="7">
    <source>
        <dbReference type="Proteomes" id="UP000298225"/>
    </source>
</evidence>
<dbReference type="SUPFAM" id="SSF46785">
    <property type="entry name" value="Winged helix' DNA-binding domain"/>
    <property type="match status" value="1"/>
</dbReference>
<dbReference type="PROSITE" id="PS51063">
    <property type="entry name" value="HTH_CRP_2"/>
    <property type="match status" value="1"/>
</dbReference>
<sequence length="238" mass="26400">MPHQKFIARLQAVEDLSEDERRQIAALPATLRQVADGEIVLRQGETASRCVFVVHGFLYQTRIVGDRSQILAFHVPGDMPCLHTLLVSPMDADLVGLGPTIVGAVAHSQLKQLLDGSVHLTRAFWRETLIDAAISRRWIARLGAQAALAKVAHLICELAARLELVGLLDDGCFQMPMTQRHVADACGLSIVHVNRTIQELRHRGLIAWEGSEIELLQPEELRRLADFAPDYLTGARRT</sequence>